<dbReference type="EC" id="3.4.21.89" evidence="4 7"/>
<proteinExistence type="inferred from homology"/>
<keyword evidence="7" id="KW-0812">Transmembrane</keyword>
<dbReference type="SUPFAM" id="SSF51306">
    <property type="entry name" value="LexA/Signal peptidase"/>
    <property type="match status" value="1"/>
</dbReference>
<feature type="active site" evidence="6">
    <location>
        <position position="66"/>
    </location>
</feature>
<comment type="caution">
    <text evidence="9">The sequence shown here is derived from an EMBL/GenBank/DDBJ whole genome shotgun (WGS) entry which is preliminary data.</text>
</comment>
<evidence type="ECO:0000256" key="1">
    <source>
        <dbReference type="ARBA" id="ARBA00000677"/>
    </source>
</evidence>
<comment type="similarity">
    <text evidence="3 7">Belongs to the peptidase S26 family.</text>
</comment>
<evidence type="ECO:0000256" key="7">
    <source>
        <dbReference type="RuleBase" id="RU362042"/>
    </source>
</evidence>
<evidence type="ECO:0000313" key="9">
    <source>
        <dbReference type="EMBL" id="MYD89943.1"/>
    </source>
</evidence>
<dbReference type="GO" id="GO:0005886">
    <property type="term" value="C:plasma membrane"/>
    <property type="evidence" value="ECO:0007669"/>
    <property type="project" value="UniProtKB-SubCell"/>
</dbReference>
<dbReference type="PANTHER" id="PTHR43390:SF1">
    <property type="entry name" value="CHLOROPLAST PROCESSING PEPTIDASE"/>
    <property type="match status" value="1"/>
</dbReference>
<dbReference type="PRINTS" id="PR00727">
    <property type="entry name" value="LEADERPTASE"/>
</dbReference>
<dbReference type="InterPro" id="IPR000223">
    <property type="entry name" value="Pept_S26A_signal_pept_1"/>
</dbReference>
<dbReference type="InterPro" id="IPR019757">
    <property type="entry name" value="Pept_S26A_signal_pept_1_Lys-AS"/>
</dbReference>
<dbReference type="InterPro" id="IPR019533">
    <property type="entry name" value="Peptidase_S26"/>
</dbReference>
<keyword evidence="7" id="KW-0645">Protease</keyword>
<comment type="catalytic activity">
    <reaction evidence="1 7">
        <text>Cleavage of hydrophobic, N-terminal signal or leader sequences from secreted and periplasmic proteins.</text>
        <dbReference type="EC" id="3.4.21.89"/>
    </reaction>
</comment>
<dbReference type="Gene3D" id="2.10.109.10">
    <property type="entry name" value="Umud Fragment, subunit A"/>
    <property type="match status" value="1"/>
</dbReference>
<feature type="domain" description="Peptidase S26" evidence="8">
    <location>
        <begin position="36"/>
        <end position="188"/>
    </location>
</feature>
<keyword evidence="7" id="KW-1133">Transmembrane helix</keyword>
<dbReference type="GO" id="GO:0006465">
    <property type="term" value="P:signal peptide processing"/>
    <property type="evidence" value="ECO:0007669"/>
    <property type="project" value="InterPro"/>
</dbReference>
<evidence type="ECO:0000256" key="6">
    <source>
        <dbReference type="PIRSR" id="PIRSR600223-1"/>
    </source>
</evidence>
<dbReference type="NCBIfam" id="TIGR02227">
    <property type="entry name" value="sigpep_I_bact"/>
    <property type="match status" value="1"/>
</dbReference>
<evidence type="ECO:0000256" key="2">
    <source>
        <dbReference type="ARBA" id="ARBA00004401"/>
    </source>
</evidence>
<gene>
    <name evidence="9" type="primary">lepB</name>
    <name evidence="9" type="ORF">F4Y08_06330</name>
</gene>
<organism evidence="9">
    <name type="scientific">Caldilineaceae bacterium SB0662_bin_9</name>
    <dbReference type="NCBI Taxonomy" id="2605258"/>
    <lineage>
        <taxon>Bacteria</taxon>
        <taxon>Bacillati</taxon>
        <taxon>Chloroflexota</taxon>
        <taxon>Caldilineae</taxon>
        <taxon>Caldilineales</taxon>
        <taxon>Caldilineaceae</taxon>
    </lineage>
</organism>
<comment type="subcellular location">
    <subcellularLocation>
        <location evidence="2">Cell membrane</location>
        <topology evidence="2">Single-pass type II membrane protein</topology>
    </subcellularLocation>
    <subcellularLocation>
        <location evidence="7">Membrane</location>
        <topology evidence="7">Single-pass type II membrane protein</topology>
    </subcellularLocation>
</comment>
<dbReference type="CDD" id="cd06530">
    <property type="entry name" value="S26_SPase_I"/>
    <property type="match status" value="1"/>
</dbReference>
<sequence length="198" mass="22147">MHKEPPATTVQDADLVQGDTAAEDLSPFALIWSVSKELLLVLVPALVLALLVNRLVAETTVVFGSSMEPLLSPYQRLVVEKVSYRFAPPVVGDVVVLDIPNQRENLIKRVIAAPGDTLEIVEGVVWVNGIRRPEAYVQSRMEESLRPRQMDDDEYFVMGDNRPNSHDSRNFGPVASDQIVGRAWLRYWPLPDITLFPS</sequence>
<keyword evidence="5 7" id="KW-0378">Hydrolase</keyword>
<evidence type="ECO:0000256" key="4">
    <source>
        <dbReference type="ARBA" id="ARBA00013208"/>
    </source>
</evidence>
<dbReference type="AlphaFoldDB" id="A0A6B1DTC8"/>
<dbReference type="PROSITE" id="PS00760">
    <property type="entry name" value="SPASE_I_2"/>
    <property type="match status" value="1"/>
</dbReference>
<name>A0A6B1DTC8_9CHLR</name>
<reference evidence="9" key="1">
    <citation type="submission" date="2019-09" db="EMBL/GenBank/DDBJ databases">
        <title>Characterisation of the sponge microbiome using genome-centric metagenomics.</title>
        <authorList>
            <person name="Engelberts J.P."/>
            <person name="Robbins S.J."/>
            <person name="De Goeij J.M."/>
            <person name="Aranda M."/>
            <person name="Bell S.C."/>
            <person name="Webster N.S."/>
        </authorList>
    </citation>
    <scope>NUCLEOTIDE SEQUENCE</scope>
    <source>
        <strain evidence="9">SB0662_bin_9</strain>
    </source>
</reference>
<dbReference type="PANTHER" id="PTHR43390">
    <property type="entry name" value="SIGNAL PEPTIDASE I"/>
    <property type="match status" value="1"/>
</dbReference>
<accession>A0A6B1DTC8</accession>
<dbReference type="InterPro" id="IPR036286">
    <property type="entry name" value="LexA/Signal_pep-like_sf"/>
</dbReference>
<evidence type="ECO:0000259" key="8">
    <source>
        <dbReference type="Pfam" id="PF10502"/>
    </source>
</evidence>
<evidence type="ECO:0000256" key="3">
    <source>
        <dbReference type="ARBA" id="ARBA00009370"/>
    </source>
</evidence>
<keyword evidence="7" id="KW-0472">Membrane</keyword>
<dbReference type="GO" id="GO:0009003">
    <property type="term" value="F:signal peptidase activity"/>
    <property type="evidence" value="ECO:0007669"/>
    <property type="project" value="UniProtKB-EC"/>
</dbReference>
<protein>
    <recommendedName>
        <fullName evidence="4 7">Signal peptidase I</fullName>
        <ecNumber evidence="4 7">3.4.21.89</ecNumber>
    </recommendedName>
</protein>
<evidence type="ECO:0000256" key="5">
    <source>
        <dbReference type="ARBA" id="ARBA00022801"/>
    </source>
</evidence>
<dbReference type="EMBL" id="VXPY01000038">
    <property type="protein sequence ID" value="MYD89943.1"/>
    <property type="molecule type" value="Genomic_DNA"/>
</dbReference>
<feature type="transmembrane region" description="Helical" evidence="7">
    <location>
        <begin position="38"/>
        <end position="57"/>
    </location>
</feature>
<dbReference type="Pfam" id="PF10502">
    <property type="entry name" value="Peptidase_S26"/>
    <property type="match status" value="1"/>
</dbReference>
<dbReference type="GO" id="GO:0004252">
    <property type="term" value="F:serine-type endopeptidase activity"/>
    <property type="evidence" value="ECO:0007669"/>
    <property type="project" value="InterPro"/>
</dbReference>
<feature type="active site" evidence="6">
    <location>
        <position position="108"/>
    </location>
</feature>
<dbReference type="PROSITE" id="PS00761">
    <property type="entry name" value="SPASE_I_3"/>
    <property type="match status" value="1"/>
</dbReference>
<dbReference type="InterPro" id="IPR019758">
    <property type="entry name" value="Pept_S26A_signal_pept_1_CS"/>
</dbReference>